<dbReference type="GO" id="GO:0005634">
    <property type="term" value="C:nucleus"/>
    <property type="evidence" value="ECO:0007669"/>
    <property type="project" value="UniProtKB-SubCell"/>
</dbReference>
<keyword evidence="3" id="KW-0805">Transcription regulation</keyword>
<dbReference type="InterPro" id="IPR042160">
    <property type="entry name" value="HD-Zip_IV"/>
</dbReference>
<dbReference type="Proteomes" id="UP001634393">
    <property type="component" value="Unassembled WGS sequence"/>
</dbReference>
<name>A0ABD3SJC2_9LAMI</name>
<dbReference type="Gene3D" id="1.10.10.60">
    <property type="entry name" value="Homeodomain-like"/>
    <property type="match status" value="1"/>
</dbReference>
<dbReference type="FunFam" id="3.30.530.20:FF:000026">
    <property type="entry name" value="Homeobox-leucine zipper protein GLABRA 2"/>
    <property type="match status" value="1"/>
</dbReference>
<dbReference type="InterPro" id="IPR017970">
    <property type="entry name" value="Homeobox_CS"/>
</dbReference>
<reference evidence="14 15" key="1">
    <citation type="submission" date="2024-12" db="EMBL/GenBank/DDBJ databases">
        <title>The unique morphological basis and parallel evolutionary history of personate flowers in Penstemon.</title>
        <authorList>
            <person name="Depatie T.H."/>
            <person name="Wessinger C.A."/>
        </authorList>
    </citation>
    <scope>NUCLEOTIDE SEQUENCE [LARGE SCALE GENOMIC DNA]</scope>
    <source>
        <strain evidence="14">WTNN_2</strain>
        <tissue evidence="14">Leaf</tissue>
    </source>
</reference>
<feature type="compositionally biased region" description="Basic and acidic residues" evidence="11">
    <location>
        <begin position="42"/>
        <end position="52"/>
    </location>
</feature>
<proteinExistence type="inferred from homology"/>
<dbReference type="PANTHER" id="PTHR45654">
    <property type="entry name" value="HOMEOBOX-LEUCINE ZIPPER PROTEIN MERISTEM L1"/>
    <property type="match status" value="1"/>
</dbReference>
<dbReference type="InterPro" id="IPR009057">
    <property type="entry name" value="Homeodomain-like_sf"/>
</dbReference>
<dbReference type="CDD" id="cd00086">
    <property type="entry name" value="homeodomain"/>
    <property type="match status" value="1"/>
</dbReference>
<keyword evidence="7" id="KW-0804">Transcription</keyword>
<dbReference type="Gene3D" id="3.30.530.20">
    <property type="match status" value="1"/>
</dbReference>
<dbReference type="PROSITE" id="PS50848">
    <property type="entry name" value="START"/>
    <property type="match status" value="1"/>
</dbReference>
<feature type="region of interest" description="Disordered" evidence="11">
    <location>
        <begin position="1"/>
        <end position="103"/>
    </location>
</feature>
<dbReference type="InterPro" id="IPR023393">
    <property type="entry name" value="START-like_dom_sf"/>
</dbReference>
<dbReference type="CDD" id="cd08875">
    <property type="entry name" value="START_ArGLABRA2_like"/>
    <property type="match status" value="1"/>
</dbReference>
<keyword evidence="6 9" id="KW-0371">Homeobox</keyword>
<evidence type="ECO:0000256" key="2">
    <source>
        <dbReference type="ARBA" id="ARBA00006789"/>
    </source>
</evidence>
<dbReference type="Pfam" id="PF00046">
    <property type="entry name" value="Homeodomain"/>
    <property type="match status" value="1"/>
</dbReference>
<gene>
    <name evidence="14" type="ORF">ACJIZ3_020397</name>
</gene>
<evidence type="ECO:0000256" key="9">
    <source>
        <dbReference type="PROSITE-ProRule" id="PRU00108"/>
    </source>
</evidence>
<dbReference type="EMBL" id="JBJXBP010000006">
    <property type="protein sequence ID" value="KAL3824368.1"/>
    <property type="molecule type" value="Genomic_DNA"/>
</dbReference>
<evidence type="ECO:0000256" key="10">
    <source>
        <dbReference type="RuleBase" id="RU000682"/>
    </source>
</evidence>
<evidence type="ECO:0000256" key="11">
    <source>
        <dbReference type="SAM" id="MobiDB-lite"/>
    </source>
</evidence>
<evidence type="ECO:0000256" key="4">
    <source>
        <dbReference type="ARBA" id="ARBA00023054"/>
    </source>
</evidence>
<evidence type="ECO:0000313" key="15">
    <source>
        <dbReference type="Proteomes" id="UP001634393"/>
    </source>
</evidence>
<comment type="caution">
    <text evidence="14">The sequence shown here is derived from an EMBL/GenBank/DDBJ whole genome shotgun (WGS) entry which is preliminary data.</text>
</comment>
<dbReference type="InterPro" id="IPR002913">
    <property type="entry name" value="START_lipid-bd_dom"/>
</dbReference>
<dbReference type="PROSITE" id="PS00027">
    <property type="entry name" value="HOMEOBOX_1"/>
    <property type="match status" value="1"/>
</dbReference>
<evidence type="ECO:0000256" key="7">
    <source>
        <dbReference type="ARBA" id="ARBA00023163"/>
    </source>
</evidence>
<comment type="subcellular location">
    <subcellularLocation>
        <location evidence="1 9 10">Nucleus</location>
    </subcellularLocation>
</comment>
<dbReference type="InterPro" id="IPR001356">
    <property type="entry name" value="HD"/>
</dbReference>
<feature type="domain" description="Homeobox" evidence="12">
    <location>
        <begin position="90"/>
        <end position="150"/>
    </location>
</feature>
<evidence type="ECO:0000256" key="3">
    <source>
        <dbReference type="ARBA" id="ARBA00023015"/>
    </source>
</evidence>
<accession>A0ABD3SJC2</accession>
<protein>
    <submittedName>
        <fullName evidence="14">Uncharacterized protein</fullName>
    </submittedName>
</protein>
<feature type="DNA-binding region" description="Homeobox" evidence="9">
    <location>
        <begin position="92"/>
        <end position="151"/>
    </location>
</feature>
<keyword evidence="15" id="KW-1185">Reference proteome</keyword>
<organism evidence="14 15">
    <name type="scientific">Penstemon smallii</name>
    <dbReference type="NCBI Taxonomy" id="265156"/>
    <lineage>
        <taxon>Eukaryota</taxon>
        <taxon>Viridiplantae</taxon>
        <taxon>Streptophyta</taxon>
        <taxon>Embryophyta</taxon>
        <taxon>Tracheophyta</taxon>
        <taxon>Spermatophyta</taxon>
        <taxon>Magnoliopsida</taxon>
        <taxon>eudicotyledons</taxon>
        <taxon>Gunneridae</taxon>
        <taxon>Pentapetalae</taxon>
        <taxon>asterids</taxon>
        <taxon>lamiids</taxon>
        <taxon>Lamiales</taxon>
        <taxon>Plantaginaceae</taxon>
        <taxon>Cheloneae</taxon>
        <taxon>Penstemon</taxon>
    </lineage>
</organism>
<dbReference type="SMART" id="SM00389">
    <property type="entry name" value="HOX"/>
    <property type="match status" value="1"/>
</dbReference>
<dbReference type="SUPFAM" id="SSF46689">
    <property type="entry name" value="Homeodomain-like"/>
    <property type="match status" value="1"/>
</dbReference>
<feature type="domain" description="START" evidence="13">
    <location>
        <begin position="251"/>
        <end position="488"/>
    </location>
</feature>
<evidence type="ECO:0000259" key="13">
    <source>
        <dbReference type="PROSITE" id="PS50848"/>
    </source>
</evidence>
<dbReference type="SUPFAM" id="SSF55961">
    <property type="entry name" value="Bet v1-like"/>
    <property type="match status" value="1"/>
</dbReference>
<sequence>MSIINMSNTPPPPPTPTPNFHARDLSLTLAGIFQEAGGGSRGLREEESHVEISSENSGPAKSNDDLELAEAEDHNNFDADADEDEDDNKRKKRKKYHRHTPEQIKEMEALFKDSPHPDDKQRLQLSKKLGLHPKQVKFWFQNRRTQIKTVHERHENSLFKTEIEKLRDENKALRETNKSSPCPKCGFSTSSKDAITSTEDEQLRIENARLKAEVEKLRSIIVKNPSQNSSSYTSGNNQENKSSFDCYTGIFALEKSRIMDAVDKAMDELRKMATIEKPLWIRSYETGREILNYDEYLKEFRYENSESMQPNKSIEVSREKGIVFADLSWLVQSFMDVNQWKELFPCLISKAATIDVVSNGEGVDKLDGAAQLMFVEIQMLTPMVAAREVYFVRYSKKLCPNQWAVVDVSIDKVEDSIDASMQKCRKRPSGCIIADKFNGHCEVTWVEHLESQKSTVHSMYRTIVNNGLAFGAKHWVSTLQQQCERLAFFVAINVPTKDSSGNI</sequence>
<evidence type="ECO:0000256" key="6">
    <source>
        <dbReference type="ARBA" id="ARBA00023155"/>
    </source>
</evidence>
<keyword evidence="8 9" id="KW-0539">Nucleus</keyword>
<dbReference type="AlphaFoldDB" id="A0ABD3SJC2"/>
<dbReference type="GO" id="GO:0030154">
    <property type="term" value="P:cell differentiation"/>
    <property type="evidence" value="ECO:0007669"/>
    <property type="project" value="UniProtKB-ARBA"/>
</dbReference>
<comment type="similarity">
    <text evidence="2">Belongs to the HD-ZIP homeobox family. Class IV subfamily.</text>
</comment>
<evidence type="ECO:0000259" key="12">
    <source>
        <dbReference type="PROSITE" id="PS50071"/>
    </source>
</evidence>
<dbReference type="GO" id="GO:0003677">
    <property type="term" value="F:DNA binding"/>
    <property type="evidence" value="ECO:0007669"/>
    <property type="project" value="UniProtKB-UniRule"/>
</dbReference>
<evidence type="ECO:0000313" key="14">
    <source>
        <dbReference type="EMBL" id="KAL3824368.1"/>
    </source>
</evidence>
<evidence type="ECO:0000256" key="8">
    <source>
        <dbReference type="ARBA" id="ARBA00023242"/>
    </source>
</evidence>
<dbReference type="PANTHER" id="PTHR45654:SF24">
    <property type="entry name" value="HOMEOBOX-LEUCINE ZIPPER PROTEIN GLABRA 2"/>
    <property type="match status" value="1"/>
</dbReference>
<keyword evidence="4" id="KW-0175">Coiled coil</keyword>
<dbReference type="FunFam" id="1.10.10.60:FF:000229">
    <property type="entry name" value="Homeobox-leucine zipper protein HDG1"/>
    <property type="match status" value="1"/>
</dbReference>
<dbReference type="PROSITE" id="PS50071">
    <property type="entry name" value="HOMEOBOX_2"/>
    <property type="match status" value="1"/>
</dbReference>
<dbReference type="SMART" id="SM00234">
    <property type="entry name" value="START"/>
    <property type="match status" value="1"/>
</dbReference>
<evidence type="ECO:0000256" key="1">
    <source>
        <dbReference type="ARBA" id="ARBA00004123"/>
    </source>
</evidence>
<evidence type="ECO:0000256" key="5">
    <source>
        <dbReference type="ARBA" id="ARBA00023125"/>
    </source>
</evidence>
<dbReference type="Pfam" id="PF01852">
    <property type="entry name" value="START"/>
    <property type="match status" value="1"/>
</dbReference>
<keyword evidence="5 9" id="KW-0238">DNA-binding</keyword>